<name>L8ECB5_HUMAN</name>
<protein>
    <submittedName>
        <fullName evidence="1">Alternative protein LARGE</fullName>
    </submittedName>
</protein>
<dbReference type="EMBL" id="HF583780">
    <property type="protein sequence ID" value="CCQ43277.1"/>
    <property type="molecule type" value="Genomic_DNA"/>
</dbReference>
<reference evidence="1" key="1">
    <citation type="journal article" date="2013" name="PLoS ONE">
        <title>Direct detection of alternative open reading frames translation products in human significantly expands the proteome.</title>
        <authorList>
            <person name="Vanderperre B."/>
            <person name="Lucier J.-F."/>
            <person name="Motard J."/>
            <person name="Tremblay G."/>
            <person name="Vanderperre S."/>
            <person name="Wisztorski M."/>
            <person name="Salzet M."/>
            <person name="Boisvert F.-M."/>
            <person name="Roucou X."/>
        </authorList>
    </citation>
    <scope>NUCLEOTIDE SEQUENCE</scope>
</reference>
<gene>
    <name evidence="1" type="primary">LARGE</name>
</gene>
<accession>L8ECB5</accession>
<evidence type="ECO:0000313" key="1">
    <source>
        <dbReference type="EMBL" id="CCQ43277.1"/>
    </source>
</evidence>
<dbReference type="AlphaFoldDB" id="L8ECB5"/>
<dbReference type="ChiTaRS" id="LARGE1">
    <property type="organism name" value="human"/>
</dbReference>
<proteinExistence type="predicted"/>
<sequence length="97" mass="11087">MGSFLQDDHRGSRDFELPTLQNPGAIAMGTAELRGLAVLHRSHFLLAVTDSWERALKELLQCTHKVRTSQAFRRTFIIHESPVLKIHVSIWRPTGRK</sequence>
<organism evidence="1">
    <name type="scientific">Homo sapiens</name>
    <name type="common">Human</name>
    <dbReference type="NCBI Taxonomy" id="9606"/>
    <lineage>
        <taxon>Eukaryota</taxon>
        <taxon>Metazoa</taxon>
        <taxon>Chordata</taxon>
        <taxon>Craniata</taxon>
        <taxon>Vertebrata</taxon>
        <taxon>Euteleostomi</taxon>
        <taxon>Mammalia</taxon>
        <taxon>Eutheria</taxon>
        <taxon>Euarchontoglires</taxon>
        <taxon>Primates</taxon>
        <taxon>Haplorrhini</taxon>
        <taxon>Catarrhini</taxon>
        <taxon>Hominidae</taxon>
        <taxon>Homo</taxon>
    </lineage>
</organism>